<name>A0AAD9UG90_RIDPI</name>
<dbReference type="Proteomes" id="UP001209878">
    <property type="component" value="Unassembled WGS sequence"/>
</dbReference>
<evidence type="ECO:0000313" key="3">
    <source>
        <dbReference type="Proteomes" id="UP001209878"/>
    </source>
</evidence>
<dbReference type="AlphaFoldDB" id="A0AAD9UG90"/>
<gene>
    <name evidence="2" type="ORF">NP493_139g04005</name>
</gene>
<evidence type="ECO:0000313" key="2">
    <source>
        <dbReference type="EMBL" id="KAK2188241.1"/>
    </source>
</evidence>
<reference evidence="2" key="1">
    <citation type="journal article" date="2023" name="Mol. Biol. Evol.">
        <title>Third-Generation Sequencing Reveals the Adaptive Role of the Epigenome in Three Deep-Sea Polychaetes.</title>
        <authorList>
            <person name="Perez M."/>
            <person name="Aroh O."/>
            <person name="Sun Y."/>
            <person name="Lan Y."/>
            <person name="Juniper S.K."/>
            <person name="Young C.R."/>
            <person name="Angers B."/>
            <person name="Qian P.Y."/>
        </authorList>
    </citation>
    <scope>NUCLEOTIDE SEQUENCE</scope>
    <source>
        <strain evidence="2">R07B-5</strain>
    </source>
</reference>
<organism evidence="2 3">
    <name type="scientific">Ridgeia piscesae</name>
    <name type="common">Tubeworm</name>
    <dbReference type="NCBI Taxonomy" id="27915"/>
    <lineage>
        <taxon>Eukaryota</taxon>
        <taxon>Metazoa</taxon>
        <taxon>Spiralia</taxon>
        <taxon>Lophotrochozoa</taxon>
        <taxon>Annelida</taxon>
        <taxon>Polychaeta</taxon>
        <taxon>Sedentaria</taxon>
        <taxon>Canalipalpata</taxon>
        <taxon>Sabellida</taxon>
        <taxon>Siboglinidae</taxon>
        <taxon>Ridgeia</taxon>
    </lineage>
</organism>
<accession>A0AAD9UG90</accession>
<comment type="caution">
    <text evidence="2">The sequence shown here is derived from an EMBL/GenBank/DDBJ whole genome shotgun (WGS) entry which is preliminary data.</text>
</comment>
<feature type="compositionally biased region" description="Basic residues" evidence="1">
    <location>
        <begin position="62"/>
        <end position="71"/>
    </location>
</feature>
<dbReference type="EMBL" id="JAODUO010000139">
    <property type="protein sequence ID" value="KAK2188241.1"/>
    <property type="molecule type" value="Genomic_DNA"/>
</dbReference>
<feature type="compositionally biased region" description="Basic and acidic residues" evidence="1">
    <location>
        <begin position="79"/>
        <end position="103"/>
    </location>
</feature>
<feature type="region of interest" description="Disordered" evidence="1">
    <location>
        <begin position="60"/>
        <end position="103"/>
    </location>
</feature>
<proteinExistence type="predicted"/>
<sequence length="103" mass="11315">MTQDADLAPVTSVNSEVEEAAALLEGIPSQPVLLGHMIRIKAIDIISEGRQQMATDACPHRPVSHHQKKHQLSLIASSESRKGSWEARMRDGAGHIRRKGMIE</sequence>
<protein>
    <submittedName>
        <fullName evidence="2">Uncharacterized protein</fullName>
    </submittedName>
</protein>
<evidence type="ECO:0000256" key="1">
    <source>
        <dbReference type="SAM" id="MobiDB-lite"/>
    </source>
</evidence>
<keyword evidence="3" id="KW-1185">Reference proteome</keyword>